<evidence type="ECO:0000313" key="10">
    <source>
        <dbReference type="Proteomes" id="UP000538666"/>
    </source>
</evidence>
<comment type="caution">
    <text evidence="9">The sequence shown here is derived from an EMBL/GenBank/DDBJ whole genome shotgun (WGS) entry which is preliminary data.</text>
</comment>
<sequence>MPQSYVLDTSIILNLIRGRELGESIDRAFGLRAAYYRHLVSIVSHGELRVLARRHEWQESKLAALAIALGEVVTVNIDNSAMIEAYVRVEESCSSAPGGEHNMGQNDMWIAATALHAGLPLITADKDFRFLDGRLIQVYWVDSGAGSQKGRSIN</sequence>
<comment type="similarity">
    <text evidence="7">Belongs to the PINc/VapC protein family.</text>
</comment>
<dbReference type="PANTHER" id="PTHR33653">
    <property type="entry name" value="RIBONUCLEASE VAPC2"/>
    <property type="match status" value="1"/>
</dbReference>
<evidence type="ECO:0000259" key="8">
    <source>
        <dbReference type="Pfam" id="PF01850"/>
    </source>
</evidence>
<evidence type="ECO:0000256" key="6">
    <source>
        <dbReference type="ARBA" id="ARBA00022842"/>
    </source>
</evidence>
<keyword evidence="10" id="KW-1185">Reference proteome</keyword>
<evidence type="ECO:0000256" key="4">
    <source>
        <dbReference type="ARBA" id="ARBA00022723"/>
    </source>
</evidence>
<dbReference type="InterPro" id="IPR029060">
    <property type="entry name" value="PIN-like_dom_sf"/>
</dbReference>
<protein>
    <submittedName>
        <fullName evidence="9">tRNA(fMet)-specific endonuclease VapC</fullName>
        <ecNumber evidence="9">3.1.-.-</ecNumber>
    </submittedName>
</protein>
<keyword evidence="4" id="KW-0479">Metal-binding</keyword>
<dbReference type="EC" id="3.1.-.-" evidence="9"/>
<evidence type="ECO:0000256" key="2">
    <source>
        <dbReference type="ARBA" id="ARBA00022649"/>
    </source>
</evidence>
<name>A0A841JRP4_9BACT</name>
<dbReference type="CDD" id="cd09881">
    <property type="entry name" value="PIN_VapC4-5_FitB-like"/>
    <property type="match status" value="1"/>
</dbReference>
<comment type="cofactor">
    <cofactor evidence="1">
        <name>Mg(2+)</name>
        <dbReference type="ChEBI" id="CHEBI:18420"/>
    </cofactor>
</comment>
<dbReference type="InterPro" id="IPR050556">
    <property type="entry name" value="Type_II_TA_system_RNase"/>
</dbReference>
<dbReference type="AlphaFoldDB" id="A0A841JRP4"/>
<reference evidence="9 10" key="1">
    <citation type="submission" date="2020-08" db="EMBL/GenBank/DDBJ databases">
        <title>Genomic Encyclopedia of Type Strains, Phase IV (KMG-IV): sequencing the most valuable type-strain genomes for metagenomic binning, comparative biology and taxonomic classification.</title>
        <authorList>
            <person name="Goeker M."/>
        </authorList>
    </citation>
    <scope>NUCLEOTIDE SEQUENCE [LARGE SCALE GENOMIC DNA]</scope>
    <source>
        <strain evidence="9 10">DSM 103733</strain>
    </source>
</reference>
<keyword evidence="9" id="KW-0255">Endonuclease</keyword>
<dbReference type="InterPro" id="IPR002716">
    <property type="entry name" value="PIN_dom"/>
</dbReference>
<keyword evidence="5 9" id="KW-0378">Hydrolase</keyword>
<dbReference type="PANTHER" id="PTHR33653:SF1">
    <property type="entry name" value="RIBONUCLEASE VAPC2"/>
    <property type="match status" value="1"/>
</dbReference>
<gene>
    <name evidence="9" type="ORF">HNQ77_001935</name>
</gene>
<dbReference type="GO" id="GO:0046872">
    <property type="term" value="F:metal ion binding"/>
    <property type="evidence" value="ECO:0007669"/>
    <property type="project" value="UniProtKB-KW"/>
</dbReference>
<dbReference type="GO" id="GO:0004519">
    <property type="term" value="F:endonuclease activity"/>
    <property type="evidence" value="ECO:0007669"/>
    <property type="project" value="UniProtKB-KW"/>
</dbReference>
<dbReference type="GO" id="GO:0016787">
    <property type="term" value="F:hydrolase activity"/>
    <property type="evidence" value="ECO:0007669"/>
    <property type="project" value="UniProtKB-KW"/>
</dbReference>
<keyword evidence="3" id="KW-0540">Nuclease</keyword>
<evidence type="ECO:0000256" key="5">
    <source>
        <dbReference type="ARBA" id="ARBA00022801"/>
    </source>
</evidence>
<proteinExistence type="inferred from homology"/>
<dbReference type="Pfam" id="PF01850">
    <property type="entry name" value="PIN"/>
    <property type="match status" value="1"/>
</dbReference>
<dbReference type="SUPFAM" id="SSF88723">
    <property type="entry name" value="PIN domain-like"/>
    <property type="match status" value="1"/>
</dbReference>
<dbReference type="Gene3D" id="3.40.50.1010">
    <property type="entry name" value="5'-nuclease"/>
    <property type="match status" value="1"/>
</dbReference>
<dbReference type="EMBL" id="JACHEK010000003">
    <property type="protein sequence ID" value="MBB6143986.1"/>
    <property type="molecule type" value="Genomic_DNA"/>
</dbReference>
<keyword evidence="2" id="KW-1277">Toxin-antitoxin system</keyword>
<feature type="domain" description="PIN" evidence="8">
    <location>
        <begin position="5"/>
        <end position="129"/>
    </location>
</feature>
<dbReference type="RefSeq" id="WP_050058461.1">
    <property type="nucleotide sequence ID" value="NZ_JACHEK010000003.1"/>
</dbReference>
<evidence type="ECO:0000256" key="1">
    <source>
        <dbReference type="ARBA" id="ARBA00001946"/>
    </source>
</evidence>
<dbReference type="Proteomes" id="UP000538666">
    <property type="component" value="Unassembled WGS sequence"/>
</dbReference>
<evidence type="ECO:0000256" key="3">
    <source>
        <dbReference type="ARBA" id="ARBA00022722"/>
    </source>
</evidence>
<dbReference type="OrthoDB" id="290417at2"/>
<organism evidence="9 10">
    <name type="scientific">Silvibacterium bohemicum</name>
    <dbReference type="NCBI Taxonomy" id="1577686"/>
    <lineage>
        <taxon>Bacteria</taxon>
        <taxon>Pseudomonadati</taxon>
        <taxon>Acidobacteriota</taxon>
        <taxon>Terriglobia</taxon>
        <taxon>Terriglobales</taxon>
        <taxon>Acidobacteriaceae</taxon>
        <taxon>Silvibacterium</taxon>
    </lineage>
</organism>
<keyword evidence="6" id="KW-0460">Magnesium</keyword>
<accession>A0A841JRP4</accession>
<evidence type="ECO:0000256" key="7">
    <source>
        <dbReference type="ARBA" id="ARBA00038093"/>
    </source>
</evidence>
<evidence type="ECO:0000313" key="9">
    <source>
        <dbReference type="EMBL" id="MBB6143986.1"/>
    </source>
</evidence>